<evidence type="ECO:0000256" key="7">
    <source>
        <dbReference type="SAM" id="SignalP"/>
    </source>
</evidence>
<name>A0ABY7E934_MYAAR</name>
<keyword evidence="4" id="KW-0560">Oxidoreductase</keyword>
<keyword evidence="2" id="KW-0349">Heme</keyword>
<dbReference type="PANTHER" id="PTHR24289">
    <property type="entry name" value="STEROID 17-ALPHA-HYDROXYLASE/17,20 LYASE"/>
    <property type="match status" value="1"/>
</dbReference>
<dbReference type="PRINTS" id="PR00385">
    <property type="entry name" value="P450"/>
</dbReference>
<keyword evidence="7" id="KW-0732">Signal</keyword>
<keyword evidence="9" id="KW-1185">Reference proteome</keyword>
<feature type="chain" id="PRO_5047548753" evidence="7">
    <location>
        <begin position="23"/>
        <end position="450"/>
    </location>
</feature>
<evidence type="ECO:0000313" key="8">
    <source>
        <dbReference type="EMBL" id="WAR04909.1"/>
    </source>
</evidence>
<keyword evidence="3" id="KW-0479">Metal-binding</keyword>
<proteinExistence type="inferred from homology"/>
<evidence type="ECO:0000256" key="5">
    <source>
        <dbReference type="ARBA" id="ARBA00023004"/>
    </source>
</evidence>
<dbReference type="PANTHER" id="PTHR24289:SF1">
    <property type="entry name" value="STEROID 17-ALPHA-HYDROXYLASE_17,20 LYASE"/>
    <property type="match status" value="1"/>
</dbReference>
<dbReference type="EMBL" id="CP111016">
    <property type="protein sequence ID" value="WAR04909.1"/>
    <property type="molecule type" value="Genomic_DNA"/>
</dbReference>
<reference evidence="8" key="1">
    <citation type="submission" date="2022-11" db="EMBL/GenBank/DDBJ databases">
        <title>Centuries of genome instability and evolution in soft-shell clam transmissible cancer (bioRxiv).</title>
        <authorList>
            <person name="Hart S.F.M."/>
            <person name="Yonemitsu M.A."/>
            <person name="Giersch R.M."/>
            <person name="Beal B.F."/>
            <person name="Arriagada G."/>
            <person name="Davis B.W."/>
            <person name="Ostrander E.A."/>
            <person name="Goff S.P."/>
            <person name="Metzger M.J."/>
        </authorList>
    </citation>
    <scope>NUCLEOTIDE SEQUENCE</scope>
    <source>
        <strain evidence="8">MELC-2E11</strain>
        <tissue evidence="8">Siphon/mantle</tissue>
    </source>
</reference>
<dbReference type="InterPro" id="IPR001128">
    <property type="entry name" value="Cyt_P450"/>
</dbReference>
<accession>A0ABY7E934</accession>
<protein>
    <submittedName>
        <fullName evidence="8">CP17A-like protein</fullName>
    </submittedName>
</protein>
<dbReference type="InterPro" id="IPR036396">
    <property type="entry name" value="Cyt_P450_sf"/>
</dbReference>
<evidence type="ECO:0000256" key="1">
    <source>
        <dbReference type="ARBA" id="ARBA00010617"/>
    </source>
</evidence>
<dbReference type="Pfam" id="PF00067">
    <property type="entry name" value="p450"/>
    <property type="match status" value="2"/>
</dbReference>
<evidence type="ECO:0000256" key="3">
    <source>
        <dbReference type="ARBA" id="ARBA00022723"/>
    </source>
</evidence>
<sequence>MEIILLCVFGVLFVTLAAMVLGKSRGGTCPPGPSGIPFFGQAFSLSVNSAHLQFSEWARQFGDIFMFSMFGTKVVVLNSPDLIKKAFAGKELALKLSDRPPSFIGHYVANGYKDILFRRYDELCSKFKALTLKAMYTVRDENQDFESIQMAEINDYVRNIADNDGDFTGKRLEDDDPALQAIASFDEVGNELINPAVHLVFKVAPWIRYLPGYYGNLYRKVMTSKESLRNDLVNTLKSQLQDDSVSLLAELFKLQTTETWLTDDHVLGVVMDLINTSTLTSRGVLSGILFLLVHHQQVQTRIRQEIDDVIGQEKQPTADDMYRMPFTYACILETLRYQSHLALTATHTNAEENIEIEGFRPTRFLQEDGSLLTETSELRHSYFMPFGVGFRSCMGVKTAYSRMFLFVTALLRNHELLPPSSGSLPSSDPRELAPGTVLQAPDFTCRVVSR</sequence>
<evidence type="ECO:0000256" key="2">
    <source>
        <dbReference type="ARBA" id="ARBA00022617"/>
    </source>
</evidence>
<organism evidence="8 9">
    <name type="scientific">Mya arenaria</name>
    <name type="common">Soft-shell clam</name>
    <dbReference type="NCBI Taxonomy" id="6604"/>
    <lineage>
        <taxon>Eukaryota</taxon>
        <taxon>Metazoa</taxon>
        <taxon>Spiralia</taxon>
        <taxon>Lophotrochozoa</taxon>
        <taxon>Mollusca</taxon>
        <taxon>Bivalvia</taxon>
        <taxon>Autobranchia</taxon>
        <taxon>Heteroconchia</taxon>
        <taxon>Euheterodonta</taxon>
        <taxon>Imparidentia</taxon>
        <taxon>Neoheterodontei</taxon>
        <taxon>Myida</taxon>
        <taxon>Myoidea</taxon>
        <taxon>Myidae</taxon>
        <taxon>Mya</taxon>
    </lineage>
</organism>
<keyword evidence="6" id="KW-0503">Monooxygenase</keyword>
<dbReference type="PRINTS" id="PR00463">
    <property type="entry name" value="EP450I"/>
</dbReference>
<dbReference type="Gene3D" id="1.10.630.10">
    <property type="entry name" value="Cytochrome P450"/>
    <property type="match status" value="1"/>
</dbReference>
<dbReference type="SUPFAM" id="SSF48264">
    <property type="entry name" value="Cytochrome P450"/>
    <property type="match status" value="1"/>
</dbReference>
<evidence type="ECO:0000256" key="6">
    <source>
        <dbReference type="ARBA" id="ARBA00023033"/>
    </source>
</evidence>
<dbReference type="InterPro" id="IPR002401">
    <property type="entry name" value="Cyt_P450_E_grp-I"/>
</dbReference>
<comment type="similarity">
    <text evidence="1">Belongs to the cytochrome P450 family.</text>
</comment>
<evidence type="ECO:0000313" key="9">
    <source>
        <dbReference type="Proteomes" id="UP001164746"/>
    </source>
</evidence>
<keyword evidence="5" id="KW-0408">Iron</keyword>
<evidence type="ECO:0000256" key="4">
    <source>
        <dbReference type="ARBA" id="ARBA00023002"/>
    </source>
</evidence>
<gene>
    <name evidence="8" type="ORF">MAR_020278</name>
</gene>
<dbReference type="Proteomes" id="UP001164746">
    <property type="component" value="Chromosome 5"/>
</dbReference>
<feature type="signal peptide" evidence="7">
    <location>
        <begin position="1"/>
        <end position="22"/>
    </location>
</feature>